<dbReference type="Proteomes" id="UP001201273">
    <property type="component" value="Unassembled WGS sequence"/>
</dbReference>
<name>A0ABS8WHU1_9GAMM</name>
<evidence type="ECO:0000313" key="2">
    <source>
        <dbReference type="Proteomes" id="UP001201273"/>
    </source>
</evidence>
<dbReference type="EMBL" id="JAIMJA010000035">
    <property type="protein sequence ID" value="MCE2597199.1"/>
    <property type="molecule type" value="Genomic_DNA"/>
</dbReference>
<protein>
    <submittedName>
        <fullName evidence="1">Uncharacterized protein</fullName>
    </submittedName>
</protein>
<gene>
    <name evidence="1" type="ORF">K6Y31_20710</name>
</gene>
<reference evidence="1 2" key="1">
    <citation type="journal article" date="2022" name="Environ. Microbiol. Rep.">
        <title>Eco-phylogenetic analyses reveal divergent evolution of vitamin B12 metabolism in the marine bacterial family 'Psychromonadaceae'.</title>
        <authorList>
            <person name="Jin X."/>
            <person name="Yang Y."/>
            <person name="Cao H."/>
            <person name="Gao B."/>
            <person name="Zhao Z."/>
        </authorList>
    </citation>
    <scope>NUCLEOTIDE SEQUENCE [LARGE SCALE GENOMIC DNA]</scope>
    <source>
        <strain evidence="1 2">MKS20</strain>
    </source>
</reference>
<accession>A0ABS8WHU1</accession>
<dbReference type="RefSeq" id="WP_233054948.1">
    <property type="nucleotide sequence ID" value="NZ_JAIMJA010000035.1"/>
</dbReference>
<proteinExistence type="predicted"/>
<comment type="caution">
    <text evidence="1">The sequence shown here is derived from an EMBL/GenBank/DDBJ whole genome shotgun (WGS) entry which is preliminary data.</text>
</comment>
<evidence type="ECO:0000313" key="1">
    <source>
        <dbReference type="EMBL" id="MCE2597199.1"/>
    </source>
</evidence>
<keyword evidence="2" id="KW-1185">Reference proteome</keyword>
<sequence>MVDPRVLLDQMDSELMALWLAYFEIKHEQITADNPPAPNQPRRTKTIEHADVDRQVSECERIMMM</sequence>
<organism evidence="1 2">
    <name type="scientific">Motilimonas cestriensis</name>
    <dbReference type="NCBI Taxonomy" id="2742685"/>
    <lineage>
        <taxon>Bacteria</taxon>
        <taxon>Pseudomonadati</taxon>
        <taxon>Pseudomonadota</taxon>
        <taxon>Gammaproteobacteria</taxon>
        <taxon>Alteromonadales</taxon>
        <taxon>Alteromonadales genera incertae sedis</taxon>
        <taxon>Motilimonas</taxon>
    </lineage>
</organism>